<accession>A0A9X0YPI1</accession>
<evidence type="ECO:0000313" key="1">
    <source>
        <dbReference type="EMBL" id="MBP1841678.1"/>
    </source>
</evidence>
<name>A0A9X0YPI1_9FLAO</name>
<protein>
    <submittedName>
        <fullName evidence="1">Uncharacterized protein</fullName>
    </submittedName>
</protein>
<evidence type="ECO:0000313" key="2">
    <source>
        <dbReference type="EMBL" id="MDQ0337121.1"/>
    </source>
</evidence>
<comment type="caution">
    <text evidence="1">The sequence shown here is derived from an EMBL/GenBank/DDBJ whole genome shotgun (WGS) entry which is preliminary data.</text>
</comment>
<sequence>MANGCFNRGLQTAKSAIKLYNDISLHLSLDYRTPHMVYQLFA</sequence>
<dbReference type="EMBL" id="JAGGJQ010000013">
    <property type="protein sequence ID" value="MBP1841678.1"/>
    <property type="molecule type" value="Genomic_DNA"/>
</dbReference>
<organism evidence="1 3">
    <name type="scientific">Formosa algae</name>
    <dbReference type="NCBI Taxonomy" id="225843"/>
    <lineage>
        <taxon>Bacteria</taxon>
        <taxon>Pseudomonadati</taxon>
        <taxon>Bacteroidota</taxon>
        <taxon>Flavobacteriia</taxon>
        <taxon>Flavobacteriales</taxon>
        <taxon>Flavobacteriaceae</taxon>
        <taxon>Formosa</taxon>
    </lineage>
</organism>
<proteinExistence type="predicted"/>
<evidence type="ECO:0000313" key="4">
    <source>
        <dbReference type="Proteomes" id="UP001231587"/>
    </source>
</evidence>
<dbReference type="AlphaFoldDB" id="A0A9X0YPI1"/>
<keyword evidence="4" id="KW-1185">Reference proteome</keyword>
<dbReference type="Proteomes" id="UP001231587">
    <property type="component" value="Unassembled WGS sequence"/>
</dbReference>
<reference evidence="1" key="1">
    <citation type="submission" date="2021-03" db="EMBL/GenBank/DDBJ databases">
        <title>Genomic Encyclopedia of Type Strains, Phase IV (KMG-IV): sequencing the most valuable type-strain genomes for metagenomic binning, comparative biology and taxonomic classification.</title>
        <authorList>
            <person name="Goeker M."/>
        </authorList>
    </citation>
    <scope>NUCLEOTIDE SEQUENCE</scope>
    <source>
        <strain evidence="1">DSM 15523</strain>
        <strain evidence="2 4">DSM 16476</strain>
    </source>
</reference>
<dbReference type="Proteomes" id="UP001138672">
    <property type="component" value="Unassembled WGS sequence"/>
</dbReference>
<gene>
    <name evidence="1" type="ORF">J2Z56_003616</name>
    <name evidence="2" type="ORF">J2Z57_003583</name>
</gene>
<dbReference type="EMBL" id="JAUSUU010000014">
    <property type="protein sequence ID" value="MDQ0337121.1"/>
    <property type="molecule type" value="Genomic_DNA"/>
</dbReference>
<evidence type="ECO:0000313" key="3">
    <source>
        <dbReference type="Proteomes" id="UP001138672"/>
    </source>
</evidence>